<evidence type="ECO:0000313" key="4">
    <source>
        <dbReference type="Proteomes" id="UP000810252"/>
    </source>
</evidence>
<comment type="caution">
    <text evidence="3">The sequence shown here is derived from an EMBL/GenBank/DDBJ whole genome shotgun (WGS) entry which is preliminary data.</text>
</comment>
<evidence type="ECO:0000256" key="2">
    <source>
        <dbReference type="SAM" id="Phobius"/>
    </source>
</evidence>
<dbReference type="Proteomes" id="UP000810252">
    <property type="component" value="Unassembled WGS sequence"/>
</dbReference>
<gene>
    <name evidence="3" type="ORF">IAC29_08695</name>
</gene>
<organism evidence="3 4">
    <name type="scientific">Candidatus Cryptobacteroides merdigallinarum</name>
    <dbReference type="NCBI Taxonomy" id="2840770"/>
    <lineage>
        <taxon>Bacteria</taxon>
        <taxon>Pseudomonadati</taxon>
        <taxon>Bacteroidota</taxon>
        <taxon>Bacteroidia</taxon>
        <taxon>Bacteroidales</taxon>
        <taxon>Candidatus Cryptobacteroides</taxon>
    </lineage>
</organism>
<keyword evidence="2" id="KW-0812">Transmembrane</keyword>
<sequence length="150" mass="16549">MDTGTILTILFLVLYLALSAVNRLLKKAAGDIRKKTYNGGTGDSSCPGSGDDPDFRETPAEPVHGRGLPPEGPWTVQQDPRTVQPEPVAREAAAFSVPQDLLDGGYKSVKDILEERRKSSRPAVEDTPSRRFVIDKRNLVIYPEIMKPKF</sequence>
<keyword evidence="2" id="KW-0472">Membrane</keyword>
<feature type="transmembrane region" description="Helical" evidence="2">
    <location>
        <begin position="6"/>
        <end position="25"/>
    </location>
</feature>
<reference evidence="3" key="2">
    <citation type="journal article" date="2021" name="PeerJ">
        <title>Extensive microbial diversity within the chicken gut microbiome revealed by metagenomics and culture.</title>
        <authorList>
            <person name="Gilroy R."/>
            <person name="Ravi A."/>
            <person name="Getino M."/>
            <person name="Pursley I."/>
            <person name="Horton D.L."/>
            <person name="Alikhan N.F."/>
            <person name="Baker D."/>
            <person name="Gharbi K."/>
            <person name="Hall N."/>
            <person name="Watson M."/>
            <person name="Adriaenssens E.M."/>
            <person name="Foster-Nyarko E."/>
            <person name="Jarju S."/>
            <person name="Secka A."/>
            <person name="Antonio M."/>
            <person name="Oren A."/>
            <person name="Chaudhuri R.R."/>
            <person name="La Ragione R."/>
            <person name="Hildebrand F."/>
            <person name="Pallen M.J."/>
        </authorList>
    </citation>
    <scope>NUCLEOTIDE SEQUENCE</scope>
    <source>
        <strain evidence="3">20514</strain>
    </source>
</reference>
<accession>A0A9D9EQC8</accession>
<protein>
    <submittedName>
        <fullName evidence="3">Uncharacterized protein</fullName>
    </submittedName>
</protein>
<keyword evidence="2" id="KW-1133">Transmembrane helix</keyword>
<evidence type="ECO:0000256" key="1">
    <source>
        <dbReference type="SAM" id="MobiDB-lite"/>
    </source>
</evidence>
<dbReference type="EMBL" id="JADIMQ010000121">
    <property type="protein sequence ID" value="MBO8449334.1"/>
    <property type="molecule type" value="Genomic_DNA"/>
</dbReference>
<reference evidence="3" key="1">
    <citation type="submission" date="2020-10" db="EMBL/GenBank/DDBJ databases">
        <authorList>
            <person name="Gilroy R."/>
        </authorList>
    </citation>
    <scope>NUCLEOTIDE SEQUENCE</scope>
    <source>
        <strain evidence="3">20514</strain>
    </source>
</reference>
<evidence type="ECO:0000313" key="3">
    <source>
        <dbReference type="EMBL" id="MBO8449334.1"/>
    </source>
</evidence>
<feature type="region of interest" description="Disordered" evidence="1">
    <location>
        <begin position="34"/>
        <end position="90"/>
    </location>
</feature>
<name>A0A9D9EQC8_9BACT</name>
<proteinExistence type="predicted"/>
<dbReference type="AlphaFoldDB" id="A0A9D9EQC8"/>